<organism evidence="7 8">
    <name type="scientific">Tanacetum coccineum</name>
    <dbReference type="NCBI Taxonomy" id="301880"/>
    <lineage>
        <taxon>Eukaryota</taxon>
        <taxon>Viridiplantae</taxon>
        <taxon>Streptophyta</taxon>
        <taxon>Embryophyta</taxon>
        <taxon>Tracheophyta</taxon>
        <taxon>Spermatophyta</taxon>
        <taxon>Magnoliopsida</taxon>
        <taxon>eudicotyledons</taxon>
        <taxon>Gunneridae</taxon>
        <taxon>Pentapetalae</taxon>
        <taxon>asterids</taxon>
        <taxon>campanulids</taxon>
        <taxon>Asterales</taxon>
        <taxon>Asteraceae</taxon>
        <taxon>Asteroideae</taxon>
        <taxon>Anthemideae</taxon>
        <taxon>Anthemidinae</taxon>
        <taxon>Tanacetum</taxon>
    </lineage>
</organism>
<sequence length="637" mass="71455">MKKAFQDMLHGLREVNPTHAYYNGSCTSKETEDPSWITSFKTRRTQKTSSALEDFICVVFVLDRNIVISIVLEGDNINPKIGKPKKDKGQASGFEELKLSDFDPLFLHSNDSNGTLIISFKMEGTENYKVWSAAIKLALHTKNKLGFITGKCERPTDDDDLYLGQIYSTNAKEVWDELEETYSKSDGSVIFNMHFKIHSFTQSGMPLAEHYHKFNSQWRYSIRSSILITDPIPDVKSAFATLFRDECFELIGYPPWFKKNPKVNNPKVTVNSVSTSSSATTSGSHTLTSTHVKSYSKVIQHMTYTAMFLFNVIDVSYLNINVSHPNGTIAKDSIQKSLVGTGSMIGGLYYLDQWDKTSKDDGTKSSDGLNAEPESCPTNAKGSVDLSASTNGQPEDVDATSNDDKYNSEGEDFEQFGQFFGLDDLDPDSIANEENVRRSSRRTKLPSRLAVEQVVTTLGNAKALWDHLKDLFHDIKDGRAINLDNELRSIKIGKITVNEYCIKIKSMANRLKNLDCQVSEKNFVIYAVNGLDSRFATLVEIIRHREPLPTFETVRNMLLLKESSFNDDSGATTNFESSSSSPIVLMASNSSTNKGNLNKSSSPSQICNHFNKGTCKFGDRCKFIHDHQNRWRINGRN</sequence>
<reference evidence="7" key="1">
    <citation type="journal article" date="2022" name="Int. J. Mol. Sci.">
        <title>Draft Genome of Tanacetum Coccineum: Genomic Comparison of Closely Related Tanacetum-Family Plants.</title>
        <authorList>
            <person name="Yamashiro T."/>
            <person name="Shiraishi A."/>
            <person name="Nakayama K."/>
            <person name="Satake H."/>
        </authorList>
    </citation>
    <scope>NUCLEOTIDE SEQUENCE</scope>
</reference>
<keyword evidence="8" id="KW-1185">Reference proteome</keyword>
<name>A0ABQ5FBD5_9ASTR</name>
<evidence type="ECO:0000256" key="5">
    <source>
        <dbReference type="SAM" id="MobiDB-lite"/>
    </source>
</evidence>
<keyword evidence="2 4" id="KW-0863">Zinc-finger</keyword>
<keyword evidence="7" id="KW-0808">Transferase</keyword>
<dbReference type="Pfam" id="PF00642">
    <property type="entry name" value="zf-CCCH"/>
    <property type="match status" value="1"/>
</dbReference>
<gene>
    <name evidence="7" type="ORF">Tco_1003758</name>
</gene>
<dbReference type="SMART" id="SM00356">
    <property type="entry name" value="ZnF_C3H1"/>
    <property type="match status" value="1"/>
</dbReference>
<dbReference type="Pfam" id="PF14223">
    <property type="entry name" value="Retrotran_gag_2"/>
    <property type="match status" value="1"/>
</dbReference>
<accession>A0ABQ5FBD5</accession>
<evidence type="ECO:0000256" key="3">
    <source>
        <dbReference type="ARBA" id="ARBA00022833"/>
    </source>
</evidence>
<dbReference type="Gene3D" id="4.10.1000.10">
    <property type="entry name" value="Zinc finger, CCCH-type"/>
    <property type="match status" value="1"/>
</dbReference>
<evidence type="ECO:0000256" key="4">
    <source>
        <dbReference type="PROSITE-ProRule" id="PRU00723"/>
    </source>
</evidence>
<dbReference type="Pfam" id="PF14244">
    <property type="entry name" value="Retrotran_gag_3"/>
    <property type="match status" value="1"/>
</dbReference>
<keyword evidence="3 4" id="KW-0862">Zinc</keyword>
<keyword evidence="7" id="KW-0418">Kinase</keyword>
<protein>
    <submittedName>
        <fullName evidence="7">Hybrid signal transduction histidine kinase M</fullName>
    </submittedName>
</protein>
<evidence type="ECO:0000256" key="1">
    <source>
        <dbReference type="ARBA" id="ARBA00022723"/>
    </source>
</evidence>
<dbReference type="EMBL" id="BQNB010017180">
    <property type="protein sequence ID" value="GJT60225.1"/>
    <property type="molecule type" value="Genomic_DNA"/>
</dbReference>
<keyword evidence="1 4" id="KW-0479">Metal-binding</keyword>
<dbReference type="PANTHER" id="PTHR37610:SF78">
    <property type="entry name" value="GAG-POLYPEPTIDE OF LTR COPIA-TYPE-RELATED"/>
    <property type="match status" value="1"/>
</dbReference>
<evidence type="ECO:0000313" key="8">
    <source>
        <dbReference type="Proteomes" id="UP001151760"/>
    </source>
</evidence>
<dbReference type="GO" id="GO:0016301">
    <property type="term" value="F:kinase activity"/>
    <property type="evidence" value="ECO:0007669"/>
    <property type="project" value="UniProtKB-KW"/>
</dbReference>
<evidence type="ECO:0000256" key="2">
    <source>
        <dbReference type="ARBA" id="ARBA00022771"/>
    </source>
</evidence>
<dbReference type="PANTHER" id="PTHR37610">
    <property type="entry name" value="CCHC-TYPE DOMAIN-CONTAINING PROTEIN"/>
    <property type="match status" value="1"/>
</dbReference>
<feature type="zinc finger region" description="C3H1-type" evidence="4">
    <location>
        <begin position="601"/>
        <end position="628"/>
    </location>
</feature>
<evidence type="ECO:0000313" key="7">
    <source>
        <dbReference type="EMBL" id="GJT60225.1"/>
    </source>
</evidence>
<dbReference type="InterPro" id="IPR029472">
    <property type="entry name" value="Copia-like_N"/>
</dbReference>
<comment type="caution">
    <text evidence="7">The sequence shown here is derived from an EMBL/GenBank/DDBJ whole genome shotgun (WGS) entry which is preliminary data.</text>
</comment>
<feature type="region of interest" description="Disordered" evidence="5">
    <location>
        <begin position="360"/>
        <end position="408"/>
    </location>
</feature>
<dbReference type="InterPro" id="IPR000571">
    <property type="entry name" value="Znf_CCCH"/>
</dbReference>
<reference evidence="7" key="2">
    <citation type="submission" date="2022-01" db="EMBL/GenBank/DDBJ databases">
        <authorList>
            <person name="Yamashiro T."/>
            <person name="Shiraishi A."/>
            <person name="Satake H."/>
            <person name="Nakayama K."/>
        </authorList>
    </citation>
    <scope>NUCLEOTIDE SEQUENCE</scope>
</reference>
<dbReference type="Proteomes" id="UP001151760">
    <property type="component" value="Unassembled WGS sequence"/>
</dbReference>
<dbReference type="InterPro" id="IPR036855">
    <property type="entry name" value="Znf_CCCH_sf"/>
</dbReference>
<evidence type="ECO:0000259" key="6">
    <source>
        <dbReference type="PROSITE" id="PS50103"/>
    </source>
</evidence>
<dbReference type="PROSITE" id="PS50103">
    <property type="entry name" value="ZF_C3H1"/>
    <property type="match status" value="1"/>
</dbReference>
<dbReference type="SUPFAM" id="SSF90229">
    <property type="entry name" value="CCCH zinc finger"/>
    <property type="match status" value="1"/>
</dbReference>
<feature type="compositionally biased region" description="Polar residues" evidence="5">
    <location>
        <begin position="376"/>
        <end position="393"/>
    </location>
</feature>
<feature type="domain" description="C3H1-type" evidence="6">
    <location>
        <begin position="601"/>
        <end position="628"/>
    </location>
</feature>
<proteinExistence type="predicted"/>